<accession>A0A290YZC0</accession>
<feature type="domain" description="Peptidoglycan beta-N-acetylmuramidase NamZ C-terminal" evidence="3">
    <location>
        <begin position="308"/>
        <end position="459"/>
    </location>
</feature>
<protein>
    <recommendedName>
        <fullName evidence="6">DUF1343 domain-containing protein</fullName>
    </recommendedName>
</protein>
<sequence>MERRRFLAAGAVGVGTAVFGGAASSGAGAEPGGVEFGRAGSGGLAQGGLARGGLAQGGAGAEDGGQGGGGQGGGEQSGVVRTGAEQWAALGWRELAGQRVGVLTNPTGVLVDQTHVVDSMVAAGVPPVAVFGPEHGFRGTAQAGGSEGDYLDPRTGIPVYDAYGADAAKLAGLLTKAGVEHVVFDIADIGARFYTYIWSMYAAMQAAARVGARFTVLDRPNPVGGEAHGPQLDPAYATGVGRKPIVQQHGMTVGELAGFFNAEFLPSDGGAVADLRVVEVRGWRRSRLDTGLPWVPPSPNVPTRDTALVYPGTCLFEGLVFSEGRGTTRPFETIGAPGLDWRWAEDLNARGLPGVRFREAHFTPWFGKFANTACSGVALQVTDPGGFDAIRTAVEMIVVARSRYPAVFAWRPDNWIDKLSGSDRLRRMVGAGAGADEVVDAWSDELSTFRTRRRRHLRYR</sequence>
<dbReference type="PIRSF" id="PIRSF016719">
    <property type="entry name" value="UCP016719"/>
    <property type="match status" value="1"/>
</dbReference>
<dbReference type="Gene3D" id="3.40.50.12170">
    <property type="entry name" value="Uncharacterised protein PF07075, DUF1343"/>
    <property type="match status" value="1"/>
</dbReference>
<evidence type="ECO:0000313" key="5">
    <source>
        <dbReference type="Proteomes" id="UP000218505"/>
    </source>
</evidence>
<name>A0A290YZC0_9PSEU</name>
<evidence type="ECO:0000313" key="4">
    <source>
        <dbReference type="EMBL" id="ATE52088.1"/>
    </source>
</evidence>
<dbReference type="PANTHER" id="PTHR42915">
    <property type="entry name" value="HYPOTHETICAL 460 KDA PROTEIN IN FEUA-SIGW INTERGENIC REGION [PRECURSOR]"/>
    <property type="match status" value="1"/>
</dbReference>
<dbReference type="Pfam" id="PF07075">
    <property type="entry name" value="NamZ_N"/>
    <property type="match status" value="1"/>
</dbReference>
<organism evidence="4 5">
    <name type="scientific">Actinosynnema pretiosum</name>
    <dbReference type="NCBI Taxonomy" id="42197"/>
    <lineage>
        <taxon>Bacteria</taxon>
        <taxon>Bacillati</taxon>
        <taxon>Actinomycetota</taxon>
        <taxon>Actinomycetes</taxon>
        <taxon>Pseudonocardiales</taxon>
        <taxon>Pseudonocardiaceae</taxon>
        <taxon>Actinosynnema</taxon>
    </lineage>
</organism>
<dbReference type="AlphaFoldDB" id="A0A290YZC0"/>
<dbReference type="PROSITE" id="PS51318">
    <property type="entry name" value="TAT"/>
    <property type="match status" value="1"/>
</dbReference>
<dbReference type="Pfam" id="PF20732">
    <property type="entry name" value="NamZ_C"/>
    <property type="match status" value="1"/>
</dbReference>
<evidence type="ECO:0000256" key="1">
    <source>
        <dbReference type="SAM" id="MobiDB-lite"/>
    </source>
</evidence>
<dbReference type="InterPro" id="IPR006311">
    <property type="entry name" value="TAT_signal"/>
</dbReference>
<feature type="region of interest" description="Disordered" evidence="1">
    <location>
        <begin position="54"/>
        <end position="78"/>
    </location>
</feature>
<dbReference type="EMBL" id="CP023445">
    <property type="protein sequence ID" value="ATE52088.1"/>
    <property type="molecule type" value="Genomic_DNA"/>
</dbReference>
<feature type="domain" description="Peptidoglycan beta-N-acetylmuramidase NamZ N-terminal" evidence="2">
    <location>
        <begin position="100"/>
        <end position="304"/>
    </location>
</feature>
<dbReference type="InterPro" id="IPR048503">
    <property type="entry name" value="NamZ_C"/>
</dbReference>
<proteinExistence type="predicted"/>
<evidence type="ECO:0000259" key="2">
    <source>
        <dbReference type="Pfam" id="PF07075"/>
    </source>
</evidence>
<gene>
    <name evidence="4" type="ORF">CNX65_01285</name>
</gene>
<evidence type="ECO:0008006" key="6">
    <source>
        <dbReference type="Google" id="ProtNLM"/>
    </source>
</evidence>
<reference evidence="4" key="1">
    <citation type="submission" date="2017-09" db="EMBL/GenBank/DDBJ databases">
        <title>Complete Genome Sequence of ansamitocin-producing Bacterium Actinosynnema pretiosum X47.</title>
        <authorList>
            <person name="Cao G."/>
            <person name="Zong G."/>
            <person name="Zhong C."/>
            <person name="Fu J."/>
        </authorList>
    </citation>
    <scope>NUCLEOTIDE SEQUENCE [LARGE SCALE GENOMIC DNA]</scope>
    <source>
        <strain evidence="4">X47</strain>
    </source>
</reference>
<dbReference type="Proteomes" id="UP000218505">
    <property type="component" value="Chromosome"/>
</dbReference>
<dbReference type="Gene3D" id="3.90.1150.140">
    <property type="match status" value="1"/>
</dbReference>
<evidence type="ECO:0000259" key="3">
    <source>
        <dbReference type="Pfam" id="PF20732"/>
    </source>
</evidence>
<dbReference type="InterPro" id="IPR048502">
    <property type="entry name" value="NamZ_N"/>
</dbReference>
<dbReference type="PANTHER" id="PTHR42915:SF1">
    <property type="entry name" value="PEPTIDOGLYCAN BETA-N-ACETYLMURAMIDASE NAMZ"/>
    <property type="match status" value="1"/>
</dbReference>
<dbReference type="InterPro" id="IPR008302">
    <property type="entry name" value="NamZ"/>
</dbReference>
<keyword evidence="5" id="KW-1185">Reference proteome</keyword>
<feature type="compositionally biased region" description="Gly residues" evidence="1">
    <location>
        <begin position="54"/>
        <end position="76"/>
    </location>
</feature>
<dbReference type="KEGG" id="apre:CNX65_01285"/>
<dbReference type="GO" id="GO:0033922">
    <property type="term" value="F:peptidoglycan beta-N-acetylmuramidase activity"/>
    <property type="evidence" value="ECO:0007669"/>
    <property type="project" value="InterPro"/>
</dbReference>